<dbReference type="Pfam" id="PF00239">
    <property type="entry name" value="Resolvase"/>
    <property type="match status" value="1"/>
</dbReference>
<organism evidence="4 5">
    <name type="scientific">Candidatus Scatomonas pullistercoris</name>
    <dbReference type="NCBI Taxonomy" id="2840920"/>
    <lineage>
        <taxon>Bacteria</taxon>
        <taxon>Bacillati</taxon>
        <taxon>Bacillota</taxon>
        <taxon>Clostridia</taxon>
        <taxon>Lachnospirales</taxon>
        <taxon>Lachnospiraceae</taxon>
        <taxon>Lachnospiraceae incertae sedis</taxon>
        <taxon>Candidatus Scatomonas</taxon>
    </lineage>
</organism>
<dbReference type="Gene3D" id="3.40.50.1390">
    <property type="entry name" value="Resolvase, N-terminal catalytic domain"/>
    <property type="match status" value="1"/>
</dbReference>
<reference evidence="4" key="1">
    <citation type="submission" date="2020-10" db="EMBL/GenBank/DDBJ databases">
        <authorList>
            <person name="Gilroy R."/>
        </authorList>
    </citation>
    <scope>NUCLEOTIDE SEQUENCE</scope>
    <source>
        <strain evidence="4">CHK188-20938</strain>
    </source>
</reference>
<feature type="domain" description="Resolvase/invertase-type recombinase catalytic" evidence="2">
    <location>
        <begin position="1"/>
        <end position="146"/>
    </location>
</feature>
<name>A0A9D1TAU9_9FIRM</name>
<dbReference type="Pfam" id="PF07508">
    <property type="entry name" value="Recombinase"/>
    <property type="match status" value="1"/>
</dbReference>
<dbReference type="SUPFAM" id="SSF53041">
    <property type="entry name" value="Resolvase-like"/>
    <property type="match status" value="1"/>
</dbReference>
<comment type="caution">
    <text evidence="4">The sequence shown here is derived from an EMBL/GenBank/DDBJ whole genome shotgun (WGS) entry which is preliminary data.</text>
</comment>
<accession>A0A9D1TAU9</accession>
<protein>
    <submittedName>
        <fullName evidence="4">Recombinase family protein</fullName>
    </submittedName>
</protein>
<dbReference type="InterPro" id="IPR038109">
    <property type="entry name" value="DNA_bind_recomb_sf"/>
</dbReference>
<dbReference type="PROSITE" id="PS51737">
    <property type="entry name" value="RECOMBINASE_DNA_BIND"/>
    <property type="match status" value="1"/>
</dbReference>
<dbReference type="InterPro" id="IPR011109">
    <property type="entry name" value="DNA_bind_recombinase_dom"/>
</dbReference>
<dbReference type="GO" id="GO:0000150">
    <property type="term" value="F:DNA strand exchange activity"/>
    <property type="evidence" value="ECO:0007669"/>
    <property type="project" value="InterPro"/>
</dbReference>
<evidence type="ECO:0000259" key="2">
    <source>
        <dbReference type="PROSITE" id="PS51736"/>
    </source>
</evidence>
<dbReference type="Gene3D" id="3.90.1750.20">
    <property type="entry name" value="Putative Large Serine Recombinase, Chain B, Domain 2"/>
    <property type="match status" value="1"/>
</dbReference>
<dbReference type="Pfam" id="PF13408">
    <property type="entry name" value="Zn_ribbon_recom"/>
    <property type="match status" value="1"/>
</dbReference>
<dbReference type="InterPro" id="IPR050639">
    <property type="entry name" value="SSR_resolvase"/>
</dbReference>
<evidence type="ECO:0000313" key="4">
    <source>
        <dbReference type="EMBL" id="HIV25483.1"/>
    </source>
</evidence>
<proteinExistence type="predicted"/>
<feature type="coiled-coil region" evidence="1">
    <location>
        <begin position="390"/>
        <end position="417"/>
    </location>
</feature>
<feature type="domain" description="Recombinase" evidence="3">
    <location>
        <begin position="153"/>
        <end position="296"/>
    </location>
</feature>
<evidence type="ECO:0000256" key="1">
    <source>
        <dbReference type="SAM" id="Coils"/>
    </source>
</evidence>
<dbReference type="PANTHER" id="PTHR30461:SF23">
    <property type="entry name" value="DNA RECOMBINASE-RELATED"/>
    <property type="match status" value="1"/>
</dbReference>
<dbReference type="SMART" id="SM00857">
    <property type="entry name" value="Resolvase"/>
    <property type="match status" value="1"/>
</dbReference>
<feature type="coiled-coil region" evidence="1">
    <location>
        <begin position="464"/>
        <end position="491"/>
    </location>
</feature>
<sequence length="649" mass="75846">MNVGYVRLSRDDDKRNYVSIENQKLIISQFAAECNMVIDRWYEDDGVSGYIFNRPGLNQLMDDLDKDIDRVFVKDLSRVGRHNAKVLLLLEDFKERKKELIVVDTNYNSETDDDDTIGITTWYNEKYVKDISRKIKRALEARQKEGILMTQPPFGYKRNEIDKSKIEIIPKEAEYVKMVYDLYLKGSGYRMIANYLTENKVPTPSMVRHERELEEGKITKRQIVTVWSDSMVKDMLGNDFYIGTLRLRKRARSTVHGKDKRVPKDEQYVFENHHPAIIDKASFDLIQDMKEKRVKNNYRGSRGQWIGSEIPNPFGSCLFCKDCGRRLTPIRRTTSSRERKYYICTTYNTKGKRYCSKSHLIEEEDLMEDVVTYIKLCRDSLCEVIATYEMKDFDSEKRTVEEKRSEIQNQIDERKKQLKVLFTQKVRDLSNAHGNEDIVNETYDALQQDILSQIHGLEMQLSELNDTSLENEDVKDKLQNALQVVDKIIENGILDRKDIEILIERIEVDEDGLPEIELKYGLSGLIKYSPAQEMNRRENEIIYHTMRLIYEDERGYTSAKYLSKALTDLGYPKSKRSVLPYIGLMMDMGIVEPSDNSLKPYTIVKTKEELQKVMDDFYHEKLAKNNDGSIYAHDLHDVANDRRHAGNGI</sequence>
<evidence type="ECO:0000313" key="5">
    <source>
        <dbReference type="Proteomes" id="UP000824169"/>
    </source>
</evidence>
<dbReference type="GO" id="GO:0003677">
    <property type="term" value="F:DNA binding"/>
    <property type="evidence" value="ECO:0007669"/>
    <property type="project" value="InterPro"/>
</dbReference>
<dbReference type="AlphaFoldDB" id="A0A9D1TAU9"/>
<gene>
    <name evidence="4" type="ORF">IAB71_06820</name>
</gene>
<dbReference type="PANTHER" id="PTHR30461">
    <property type="entry name" value="DNA-INVERTASE FROM LAMBDOID PROPHAGE"/>
    <property type="match status" value="1"/>
</dbReference>
<evidence type="ECO:0000259" key="3">
    <source>
        <dbReference type="PROSITE" id="PS51737"/>
    </source>
</evidence>
<dbReference type="EMBL" id="DVOO01000019">
    <property type="protein sequence ID" value="HIV25483.1"/>
    <property type="molecule type" value="Genomic_DNA"/>
</dbReference>
<dbReference type="InterPro" id="IPR025827">
    <property type="entry name" value="Zn_ribbon_recom_dom"/>
</dbReference>
<keyword evidence="1" id="KW-0175">Coiled coil</keyword>
<reference evidence="4" key="2">
    <citation type="journal article" date="2021" name="PeerJ">
        <title>Extensive microbial diversity within the chicken gut microbiome revealed by metagenomics and culture.</title>
        <authorList>
            <person name="Gilroy R."/>
            <person name="Ravi A."/>
            <person name="Getino M."/>
            <person name="Pursley I."/>
            <person name="Horton D.L."/>
            <person name="Alikhan N.F."/>
            <person name="Baker D."/>
            <person name="Gharbi K."/>
            <person name="Hall N."/>
            <person name="Watson M."/>
            <person name="Adriaenssens E.M."/>
            <person name="Foster-Nyarko E."/>
            <person name="Jarju S."/>
            <person name="Secka A."/>
            <person name="Antonio M."/>
            <person name="Oren A."/>
            <person name="Chaudhuri R.R."/>
            <person name="La Ragione R."/>
            <person name="Hildebrand F."/>
            <person name="Pallen M.J."/>
        </authorList>
    </citation>
    <scope>NUCLEOTIDE SEQUENCE</scope>
    <source>
        <strain evidence="4">CHK188-20938</strain>
    </source>
</reference>
<dbReference type="InterPro" id="IPR006119">
    <property type="entry name" value="Resolv_N"/>
</dbReference>
<dbReference type="PROSITE" id="PS51736">
    <property type="entry name" value="RECOMBINASES_3"/>
    <property type="match status" value="1"/>
</dbReference>
<dbReference type="Proteomes" id="UP000824169">
    <property type="component" value="Unassembled WGS sequence"/>
</dbReference>
<dbReference type="InterPro" id="IPR036162">
    <property type="entry name" value="Resolvase-like_N_sf"/>
</dbReference>